<gene>
    <name evidence="2" type="ORF">PR003_g6495</name>
</gene>
<protein>
    <submittedName>
        <fullName evidence="2">Uncharacterized protein</fullName>
    </submittedName>
</protein>
<dbReference type="PANTHER" id="PTHR34415">
    <property type="entry name" value="INTEGRASE CATALYTIC DOMAIN-CONTAINING PROTEIN"/>
    <property type="match status" value="1"/>
</dbReference>
<name>A0A6A4FQ90_9STRA</name>
<evidence type="ECO:0000313" key="3">
    <source>
        <dbReference type="Proteomes" id="UP000434957"/>
    </source>
</evidence>
<comment type="caution">
    <text evidence="2">The sequence shown here is derived from an EMBL/GenBank/DDBJ whole genome shotgun (WGS) entry which is preliminary data.</text>
</comment>
<feature type="compositionally biased region" description="Basic residues" evidence="1">
    <location>
        <begin position="278"/>
        <end position="287"/>
    </location>
</feature>
<dbReference type="AlphaFoldDB" id="A0A6A4FQ90"/>
<keyword evidence="3" id="KW-1185">Reference proteome</keyword>
<organism evidence="2 3">
    <name type="scientific">Phytophthora rubi</name>
    <dbReference type="NCBI Taxonomy" id="129364"/>
    <lineage>
        <taxon>Eukaryota</taxon>
        <taxon>Sar</taxon>
        <taxon>Stramenopiles</taxon>
        <taxon>Oomycota</taxon>
        <taxon>Peronosporomycetes</taxon>
        <taxon>Peronosporales</taxon>
        <taxon>Peronosporaceae</taxon>
        <taxon>Phytophthora</taxon>
    </lineage>
</organism>
<feature type="compositionally biased region" description="Basic and acidic residues" evidence="1">
    <location>
        <begin position="291"/>
        <end position="302"/>
    </location>
</feature>
<dbReference type="PANTHER" id="PTHR34415:SF1">
    <property type="entry name" value="INTEGRASE CATALYTIC DOMAIN-CONTAINING PROTEIN"/>
    <property type="match status" value="1"/>
</dbReference>
<evidence type="ECO:0000313" key="2">
    <source>
        <dbReference type="EMBL" id="KAE9348287.1"/>
    </source>
</evidence>
<dbReference type="EMBL" id="QXFT01000290">
    <property type="protein sequence ID" value="KAE9348287.1"/>
    <property type="molecule type" value="Genomic_DNA"/>
</dbReference>
<evidence type="ECO:0000256" key="1">
    <source>
        <dbReference type="SAM" id="MobiDB-lite"/>
    </source>
</evidence>
<proteinExistence type="predicted"/>
<feature type="region of interest" description="Disordered" evidence="1">
    <location>
        <begin position="267"/>
        <end position="323"/>
    </location>
</feature>
<sequence>MTDFDVQQCVSTLISEDKCERHCLEGKVRELEWLVRSVGQMTKGEKTTCILTQIGVLMQTDTSVRRRGAGDREKFHYYLPLVCHVCRPAFASCLGVQPLTIQRYKRRVRDGNIAAKVHGNKLNKNASKIDVVWLVKWFTEFATEVGEVVPVKVQMQKTKDGVVKKYYSRENYTLLPATFTWSAIYEEMRKFVNLGLRVSESAPSTIHKLLSLHCPNVNIRSAQSNVCDLCTIYQARMKREKMLDLHNKIRKYVPDEFQNDPINAASSVAEEDDAKAAKQARRQHRAAMTKTAKENSDRRAATADEVAQATKKQKTVDTQSAVV</sequence>
<reference evidence="2 3" key="1">
    <citation type="submission" date="2018-08" db="EMBL/GenBank/DDBJ databases">
        <title>Genomic investigation of the strawberry pathogen Phytophthora fragariae indicates pathogenicity is determined by transcriptional variation in three key races.</title>
        <authorList>
            <person name="Adams T.M."/>
            <person name="Armitage A.D."/>
            <person name="Sobczyk M.K."/>
            <person name="Bates H.J."/>
            <person name="Dunwell J.M."/>
            <person name="Nellist C.F."/>
            <person name="Harrison R.J."/>
        </authorList>
    </citation>
    <scope>NUCLEOTIDE SEQUENCE [LARGE SCALE GENOMIC DNA]</scope>
    <source>
        <strain evidence="2 3">SCRP333</strain>
    </source>
</reference>
<accession>A0A6A4FQ90</accession>
<dbReference type="Proteomes" id="UP000434957">
    <property type="component" value="Unassembled WGS sequence"/>
</dbReference>